<evidence type="ECO:0000313" key="7">
    <source>
        <dbReference type="Proteomes" id="UP000483362"/>
    </source>
</evidence>
<dbReference type="PANTHER" id="PTHR46091:SF3">
    <property type="entry name" value="AMINE OXIDASE DOMAIN-CONTAINING PROTEIN"/>
    <property type="match status" value="1"/>
</dbReference>
<dbReference type="Proteomes" id="UP000483362">
    <property type="component" value="Unassembled WGS sequence"/>
</dbReference>
<sequence length="502" mass="56030">MRPTAIIIGGGLGGLFTGALLVREGYHVTVLEKNAQAGGGLQTFTRQGTSFDTGMHILAGLRHGGPIYQVCNYLGIIDQLHLHPADRDCIDEVTYLRSNTTYRIPEGRACFTQYLQQQFPHEAGNIARYVTHIYELAQEVPLFNMRPAAEGIAVHSQDFLWPADTLIAHYIKDARLRDLLAYMNPMYGGVEGHTPAYIHALINVAYIDGTDRFEGGSKQLADSLIDVIGTHGEVLTGEEVVAIDVTDRRVSQVRTAQGSVYSADYYISDIHPCSLLKIVSDNAFPKAYRMRLQEIPVSYSCFTLYIVFKPGAFPYINHTCYYQDDYGLVWQHGQYNPINWPRGFMYMTPPELGQGPWASKMIVNAIMPYGAVRQWENTSTGHRGPHYEQWKAMHVAKVMSRLEELYPGFGAKVATIYSASPLTIRDYYNEKEGALYGYSKDCCNIALSQVPVFTKVKNLLLTGQNINLHGICGVPLTAINTVEALTGPDTLVRKINAFNHDK</sequence>
<dbReference type="SUPFAM" id="SSF51905">
    <property type="entry name" value="FAD/NAD(P)-binding domain"/>
    <property type="match status" value="1"/>
</dbReference>
<accession>A0A6L5XEE5</accession>
<keyword evidence="5" id="KW-0520">NAD</keyword>
<keyword evidence="1" id="KW-0285">Flavoprotein</keyword>
<evidence type="ECO:0000256" key="2">
    <source>
        <dbReference type="ARBA" id="ARBA00022729"/>
    </source>
</evidence>
<gene>
    <name evidence="6" type="ORF">FYJ29_07740</name>
</gene>
<dbReference type="AlphaFoldDB" id="A0A6L5XEE5"/>
<keyword evidence="4" id="KW-0521">NADP</keyword>
<keyword evidence="3" id="KW-0274">FAD</keyword>
<evidence type="ECO:0000256" key="4">
    <source>
        <dbReference type="ARBA" id="ARBA00022857"/>
    </source>
</evidence>
<evidence type="ECO:0000313" key="6">
    <source>
        <dbReference type="EMBL" id="MSS17646.1"/>
    </source>
</evidence>
<dbReference type="PANTHER" id="PTHR46091">
    <property type="entry name" value="BLR7054 PROTEIN"/>
    <property type="match status" value="1"/>
</dbReference>
<dbReference type="InterPro" id="IPR036188">
    <property type="entry name" value="FAD/NAD-bd_sf"/>
</dbReference>
<dbReference type="EMBL" id="VULT01000010">
    <property type="protein sequence ID" value="MSS17646.1"/>
    <property type="molecule type" value="Genomic_DNA"/>
</dbReference>
<comment type="caution">
    <text evidence="6">The sequence shown here is derived from an EMBL/GenBank/DDBJ whole genome shotgun (WGS) entry which is preliminary data.</text>
</comment>
<reference evidence="6 7" key="1">
    <citation type="submission" date="2019-08" db="EMBL/GenBank/DDBJ databases">
        <title>In-depth cultivation of the pig gut microbiome towards novel bacterial diversity and tailored functional studies.</title>
        <authorList>
            <person name="Wylensek D."/>
            <person name="Hitch T.C.A."/>
            <person name="Clavel T."/>
        </authorList>
    </citation>
    <scope>NUCLEOTIDE SEQUENCE [LARGE SCALE GENOMIC DNA]</scope>
    <source>
        <strain evidence="6 7">Oil-RF-744-WCA-WT-10</strain>
    </source>
</reference>
<dbReference type="InterPro" id="IPR052206">
    <property type="entry name" value="Retinol_saturase"/>
</dbReference>
<proteinExistence type="predicted"/>
<protein>
    <submittedName>
        <fullName evidence="6">NAD(P)/FAD-dependent oxidoreductase</fullName>
    </submittedName>
</protein>
<evidence type="ECO:0000256" key="3">
    <source>
        <dbReference type="ARBA" id="ARBA00022827"/>
    </source>
</evidence>
<keyword evidence="7" id="KW-1185">Reference proteome</keyword>
<name>A0A6L5XEE5_9BACT</name>
<dbReference type="Pfam" id="PF13450">
    <property type="entry name" value="NAD_binding_8"/>
    <property type="match status" value="1"/>
</dbReference>
<dbReference type="Gene3D" id="3.50.50.60">
    <property type="entry name" value="FAD/NAD(P)-binding domain"/>
    <property type="match status" value="2"/>
</dbReference>
<dbReference type="RefSeq" id="WP_154328522.1">
    <property type="nucleotide sequence ID" value="NZ_CP045696.1"/>
</dbReference>
<evidence type="ECO:0000256" key="5">
    <source>
        <dbReference type="ARBA" id="ARBA00023027"/>
    </source>
</evidence>
<organism evidence="6 7">
    <name type="scientific">Sodaliphilus pleomorphus</name>
    <dbReference type="NCBI Taxonomy" id="2606626"/>
    <lineage>
        <taxon>Bacteria</taxon>
        <taxon>Pseudomonadati</taxon>
        <taxon>Bacteroidota</taxon>
        <taxon>Bacteroidia</taxon>
        <taxon>Bacteroidales</taxon>
        <taxon>Muribaculaceae</taxon>
        <taxon>Sodaliphilus</taxon>
    </lineage>
</organism>
<keyword evidence="2" id="KW-0732">Signal</keyword>
<evidence type="ECO:0000256" key="1">
    <source>
        <dbReference type="ARBA" id="ARBA00022630"/>
    </source>
</evidence>